<comment type="caution">
    <text evidence="2">The sequence shown here is derived from an EMBL/GenBank/DDBJ whole genome shotgun (WGS) entry which is preliminary data.</text>
</comment>
<protein>
    <submittedName>
        <fullName evidence="2">Uncharacterized protein</fullName>
    </submittedName>
</protein>
<sequence length="66" mass="7288">MQYFDALFPSIALATIFTIVILRMLKNQGGTNKGREDAAVDAAISARQQAIQAHQAAQRERAEQRS</sequence>
<dbReference type="OrthoDB" id="4331738at2"/>
<keyword evidence="1" id="KW-0472">Membrane</keyword>
<reference evidence="2 3" key="1">
    <citation type="submission" date="2016-10" db="EMBL/GenBank/DDBJ databases">
        <title>Genome sequence of Streptomyces gilvigriseus MUSC 26.</title>
        <authorList>
            <person name="Lee L.-H."/>
            <person name="Ser H.-L."/>
        </authorList>
    </citation>
    <scope>NUCLEOTIDE SEQUENCE [LARGE SCALE GENOMIC DNA]</scope>
    <source>
        <strain evidence="2 3">MUSC 26</strain>
    </source>
</reference>
<dbReference type="EMBL" id="MLCF01000057">
    <property type="protein sequence ID" value="OIV37313.1"/>
    <property type="molecule type" value="Genomic_DNA"/>
</dbReference>
<proteinExistence type="predicted"/>
<dbReference type="STRING" id="1428644.BIV57_11735"/>
<feature type="transmembrane region" description="Helical" evidence="1">
    <location>
        <begin position="6"/>
        <end position="25"/>
    </location>
</feature>
<gene>
    <name evidence="2" type="ORF">BIV57_11735</name>
</gene>
<accession>A0A1J7BV07</accession>
<keyword evidence="1" id="KW-0812">Transmembrane</keyword>
<keyword evidence="1" id="KW-1133">Transmembrane helix</keyword>
<dbReference type="AlphaFoldDB" id="A0A1J7BV07"/>
<dbReference type="Proteomes" id="UP000243342">
    <property type="component" value="Unassembled WGS sequence"/>
</dbReference>
<evidence type="ECO:0000256" key="1">
    <source>
        <dbReference type="SAM" id="Phobius"/>
    </source>
</evidence>
<organism evidence="2 3">
    <name type="scientific">Mangrovactinospora gilvigrisea</name>
    <dbReference type="NCBI Taxonomy" id="1428644"/>
    <lineage>
        <taxon>Bacteria</taxon>
        <taxon>Bacillati</taxon>
        <taxon>Actinomycetota</taxon>
        <taxon>Actinomycetes</taxon>
        <taxon>Kitasatosporales</taxon>
        <taxon>Streptomycetaceae</taxon>
        <taxon>Mangrovactinospora</taxon>
    </lineage>
</organism>
<dbReference type="RefSeq" id="WP_071656735.1">
    <property type="nucleotide sequence ID" value="NZ_MLCF01000057.1"/>
</dbReference>
<name>A0A1J7BV07_9ACTN</name>
<keyword evidence="3" id="KW-1185">Reference proteome</keyword>
<evidence type="ECO:0000313" key="2">
    <source>
        <dbReference type="EMBL" id="OIV37313.1"/>
    </source>
</evidence>
<evidence type="ECO:0000313" key="3">
    <source>
        <dbReference type="Proteomes" id="UP000243342"/>
    </source>
</evidence>